<protein>
    <submittedName>
        <fullName evidence="10">Tetratricopeptide repeat protein</fullName>
    </submittedName>
</protein>
<dbReference type="Gene3D" id="1.25.40.10">
    <property type="entry name" value="Tetratricopeptide repeat domain"/>
    <property type="match status" value="1"/>
</dbReference>
<dbReference type="SUPFAM" id="SSF48452">
    <property type="entry name" value="TPR-like"/>
    <property type="match status" value="1"/>
</dbReference>
<dbReference type="InterPro" id="IPR019734">
    <property type="entry name" value="TPR_rpt"/>
</dbReference>
<dbReference type="PROSITE" id="PS50005">
    <property type="entry name" value="TPR"/>
    <property type="match status" value="1"/>
</dbReference>
<organism evidence="10 11">
    <name type="scientific">Sphingobacterium detergens</name>
    <dbReference type="NCBI Taxonomy" id="1145106"/>
    <lineage>
        <taxon>Bacteria</taxon>
        <taxon>Pseudomonadati</taxon>
        <taxon>Bacteroidota</taxon>
        <taxon>Sphingobacteriia</taxon>
        <taxon>Sphingobacteriales</taxon>
        <taxon>Sphingobacteriaceae</taxon>
        <taxon>Sphingobacterium</taxon>
    </lineage>
</organism>
<evidence type="ECO:0000256" key="4">
    <source>
        <dbReference type="ARBA" id="ARBA00022692"/>
    </source>
</evidence>
<keyword evidence="4 8" id="KW-0812">Transmembrane</keyword>
<dbReference type="GO" id="GO:0006508">
    <property type="term" value="P:proteolysis"/>
    <property type="evidence" value="ECO:0007669"/>
    <property type="project" value="InterPro"/>
</dbReference>
<feature type="transmembrane region" description="Helical" evidence="8">
    <location>
        <begin position="148"/>
        <end position="168"/>
    </location>
</feature>
<dbReference type="SMART" id="SM00028">
    <property type="entry name" value="TPR"/>
    <property type="match status" value="3"/>
</dbReference>
<feature type="repeat" description="TPR" evidence="7">
    <location>
        <begin position="240"/>
        <end position="273"/>
    </location>
</feature>
<dbReference type="InterPro" id="IPR011990">
    <property type="entry name" value="TPR-like_helical_dom_sf"/>
</dbReference>
<dbReference type="EMBL" id="RAPY01000001">
    <property type="protein sequence ID" value="RKE57262.1"/>
    <property type="molecule type" value="Genomic_DNA"/>
</dbReference>
<dbReference type="AlphaFoldDB" id="A0A420BKM4"/>
<evidence type="ECO:0000256" key="3">
    <source>
        <dbReference type="ARBA" id="ARBA00007931"/>
    </source>
</evidence>
<comment type="similarity">
    <text evidence="3">Belongs to the peptidase M50B family.</text>
</comment>
<evidence type="ECO:0000256" key="1">
    <source>
        <dbReference type="ARBA" id="ARBA00001947"/>
    </source>
</evidence>
<comment type="cofactor">
    <cofactor evidence="1">
        <name>Zn(2+)</name>
        <dbReference type="ChEBI" id="CHEBI:29105"/>
    </cofactor>
</comment>
<reference evidence="10 11" key="1">
    <citation type="submission" date="2018-09" db="EMBL/GenBank/DDBJ databases">
        <title>Genomic Encyclopedia of Type Strains, Phase III (KMG-III): the genomes of soil and plant-associated and newly described type strains.</title>
        <authorList>
            <person name="Whitman W."/>
        </authorList>
    </citation>
    <scope>NUCLEOTIDE SEQUENCE [LARGE SCALE GENOMIC DNA]</scope>
    <source>
        <strain evidence="10 11">CECT 7938</strain>
    </source>
</reference>
<keyword evidence="11" id="KW-1185">Reference proteome</keyword>
<keyword evidence="5 8" id="KW-1133">Transmembrane helix</keyword>
<evidence type="ECO:0000256" key="7">
    <source>
        <dbReference type="PROSITE-ProRule" id="PRU00339"/>
    </source>
</evidence>
<feature type="transmembrane region" description="Helical" evidence="8">
    <location>
        <begin position="37"/>
        <end position="54"/>
    </location>
</feature>
<evidence type="ECO:0000313" key="10">
    <source>
        <dbReference type="EMBL" id="RKE57262.1"/>
    </source>
</evidence>
<accession>A0A420BKM4</accession>
<dbReference type="InterPro" id="IPR008915">
    <property type="entry name" value="Peptidase_M50"/>
</dbReference>
<sequence length="402" mass="46076">MTKKLLLAFMSKYGWMSLIFGTIALFMPMPFNRFGMMGINYSFCLLGLSIALITHEWGHWVFTRLVGEYPKRIVIGTGHMLMRTHFFKSKLNLNSKFQGGYVMLNIRDGKYYGLKTFVGVLGGPLVNIAIGVAVIMMVPFSIDFSDTITFSIWFGYMQLLIGLANLLPSRKKINGFPMDFDGRIMLNILLGKYKKEASSEAIDLSMEGEDYVAEHRYDEALTKFEECLKLCSESGPTLTSTFRFNIGLCYFHLGNYDEALRTLKKVEDLLTLKEVEHLAGYLHNLYANIYLVQGDIEKATAAGQQALHLLPEFDPIRHTWGCILVENEEWDRGEEMLSPQMDFDYVNSTTLLIAIYLTLVYQQQGKSKKKERCWEFVQLHLAELNLVDKVIYERILLKLTGQ</sequence>
<dbReference type="Pfam" id="PF02163">
    <property type="entry name" value="Peptidase_M50"/>
    <property type="match status" value="1"/>
</dbReference>
<evidence type="ECO:0000256" key="2">
    <source>
        <dbReference type="ARBA" id="ARBA00004141"/>
    </source>
</evidence>
<proteinExistence type="inferred from homology"/>
<keyword evidence="7" id="KW-0802">TPR repeat</keyword>
<dbReference type="OrthoDB" id="974834at2"/>
<gene>
    <name evidence="10" type="ORF">DFQ12_2147</name>
</gene>
<feature type="domain" description="Peptidase M50" evidence="9">
    <location>
        <begin position="44"/>
        <end position="138"/>
    </location>
</feature>
<feature type="transmembrane region" description="Helical" evidence="8">
    <location>
        <begin position="117"/>
        <end position="142"/>
    </location>
</feature>
<dbReference type="Proteomes" id="UP000286246">
    <property type="component" value="Unassembled WGS sequence"/>
</dbReference>
<evidence type="ECO:0000313" key="11">
    <source>
        <dbReference type="Proteomes" id="UP000286246"/>
    </source>
</evidence>
<keyword evidence="6 8" id="KW-0472">Membrane</keyword>
<dbReference type="RefSeq" id="WP_120258838.1">
    <property type="nucleotide sequence ID" value="NZ_RAPY01000001.1"/>
</dbReference>
<dbReference type="GO" id="GO:0016020">
    <property type="term" value="C:membrane"/>
    <property type="evidence" value="ECO:0007669"/>
    <property type="project" value="UniProtKB-SubCell"/>
</dbReference>
<comment type="subcellular location">
    <subcellularLocation>
        <location evidence="2">Membrane</location>
        <topology evidence="2">Multi-pass membrane protein</topology>
    </subcellularLocation>
</comment>
<evidence type="ECO:0000256" key="6">
    <source>
        <dbReference type="ARBA" id="ARBA00023136"/>
    </source>
</evidence>
<evidence type="ECO:0000256" key="5">
    <source>
        <dbReference type="ARBA" id="ARBA00022989"/>
    </source>
</evidence>
<name>A0A420BKM4_SPHD1</name>
<feature type="transmembrane region" description="Helical" evidence="8">
    <location>
        <begin position="12"/>
        <end position="31"/>
    </location>
</feature>
<dbReference type="Pfam" id="PF13424">
    <property type="entry name" value="TPR_12"/>
    <property type="match status" value="1"/>
</dbReference>
<comment type="caution">
    <text evidence="10">The sequence shown here is derived from an EMBL/GenBank/DDBJ whole genome shotgun (WGS) entry which is preliminary data.</text>
</comment>
<evidence type="ECO:0000259" key="9">
    <source>
        <dbReference type="Pfam" id="PF02163"/>
    </source>
</evidence>
<evidence type="ECO:0000256" key="8">
    <source>
        <dbReference type="SAM" id="Phobius"/>
    </source>
</evidence>